<name>A0A3S4YTZ2_9MICC</name>
<dbReference type="InterPro" id="IPR036676">
    <property type="entry name" value="PurM-like_C_sf"/>
</dbReference>
<accession>A0A3S4YTZ2</accession>
<sequence length="131" mass="13982">MLVNMSRDGMIDAAHDVAAGGLAAALAEACLRFNTGARIGLGEVAERDGLDLFTLLFSESLGRVVVSVPRSEEVRFKDMCTARQFPFARIGVVDALSNALDFQNEVSINLDELRAAHEGTMAAHFGEVAQG</sequence>
<dbReference type="GO" id="GO:0006189">
    <property type="term" value="P:'de novo' IMP biosynthetic process"/>
    <property type="evidence" value="ECO:0007669"/>
    <property type="project" value="InterPro"/>
</dbReference>
<dbReference type="EMBL" id="LR134521">
    <property type="protein sequence ID" value="VEJ31067.1"/>
    <property type="molecule type" value="Genomic_DNA"/>
</dbReference>
<feature type="domain" description="PurM-like C-terminal" evidence="1">
    <location>
        <begin position="7"/>
        <end position="95"/>
    </location>
</feature>
<dbReference type="PANTHER" id="PTHR43555">
    <property type="entry name" value="PHOSPHORIBOSYLFORMYLGLYCINAMIDINE SYNTHASE SUBUNIT PURL"/>
    <property type="match status" value="1"/>
</dbReference>
<gene>
    <name evidence="2" type="ORF">NCTC10918_02363</name>
</gene>
<evidence type="ECO:0000259" key="1">
    <source>
        <dbReference type="Pfam" id="PF02769"/>
    </source>
</evidence>
<organism evidence="2 3">
    <name type="scientific">Rothia dentocariosa</name>
    <dbReference type="NCBI Taxonomy" id="2047"/>
    <lineage>
        <taxon>Bacteria</taxon>
        <taxon>Bacillati</taxon>
        <taxon>Actinomycetota</taxon>
        <taxon>Actinomycetes</taxon>
        <taxon>Micrococcales</taxon>
        <taxon>Micrococcaceae</taxon>
        <taxon>Rothia</taxon>
    </lineage>
</organism>
<dbReference type="GO" id="GO:0004642">
    <property type="term" value="F:phosphoribosylformylglycinamidine synthase activity"/>
    <property type="evidence" value="ECO:0007669"/>
    <property type="project" value="InterPro"/>
</dbReference>
<dbReference type="AlphaFoldDB" id="A0A3S4YTZ2"/>
<dbReference type="InterPro" id="IPR010918">
    <property type="entry name" value="PurM-like_C_dom"/>
</dbReference>
<dbReference type="Pfam" id="PF02769">
    <property type="entry name" value="AIRS_C"/>
    <property type="match status" value="1"/>
</dbReference>
<dbReference type="Proteomes" id="UP000270988">
    <property type="component" value="Chromosome"/>
</dbReference>
<proteinExistence type="predicted"/>
<protein>
    <submittedName>
        <fullName evidence="2">Phosphoribosylformylglycinamidine synthase II</fullName>
    </submittedName>
</protein>
<reference evidence="2 3" key="1">
    <citation type="submission" date="2018-12" db="EMBL/GenBank/DDBJ databases">
        <authorList>
            <consortium name="Pathogen Informatics"/>
        </authorList>
    </citation>
    <scope>NUCLEOTIDE SEQUENCE [LARGE SCALE GENOMIC DNA]</scope>
    <source>
        <strain evidence="2 3">NCTC10918</strain>
    </source>
</reference>
<evidence type="ECO:0000313" key="3">
    <source>
        <dbReference type="Proteomes" id="UP000270988"/>
    </source>
</evidence>
<dbReference type="SUPFAM" id="SSF56042">
    <property type="entry name" value="PurM C-terminal domain-like"/>
    <property type="match status" value="1"/>
</dbReference>
<dbReference type="Gene3D" id="3.90.650.10">
    <property type="entry name" value="PurM-like C-terminal domain"/>
    <property type="match status" value="1"/>
</dbReference>
<dbReference type="InterPro" id="IPR010074">
    <property type="entry name" value="PRibForGlyAmidine_synth_PurL"/>
</dbReference>
<evidence type="ECO:0000313" key="2">
    <source>
        <dbReference type="EMBL" id="VEJ31067.1"/>
    </source>
</evidence>
<dbReference type="PANTHER" id="PTHR43555:SF1">
    <property type="entry name" value="PHOSPHORIBOSYLFORMYLGLYCINAMIDINE SYNTHASE SUBUNIT PURL"/>
    <property type="match status" value="1"/>
</dbReference>